<dbReference type="AlphaFoldDB" id="A0A5D3WGI4"/>
<evidence type="ECO:0000313" key="2">
    <source>
        <dbReference type="Proteomes" id="UP000324159"/>
    </source>
</evidence>
<gene>
    <name evidence="1" type="ORF">EDC39_11091</name>
</gene>
<comment type="caution">
    <text evidence="1">The sequence shown here is derived from an EMBL/GenBank/DDBJ whole genome shotgun (WGS) entry which is preliminary data.</text>
</comment>
<dbReference type="Proteomes" id="UP000324159">
    <property type="component" value="Unassembled WGS sequence"/>
</dbReference>
<sequence>MTIDVERRYFCNCSGKPLELVPVETDEEGQLDLICERCGASPSSDPKHTITYQDVTLDD</sequence>
<accession>A0A5D3WGI4</accession>
<name>A0A5D3WGI4_9BACT</name>
<keyword evidence="2" id="KW-1185">Reference proteome</keyword>
<reference evidence="1 2" key="1">
    <citation type="submission" date="2019-07" db="EMBL/GenBank/DDBJ databases">
        <title>Genomic Encyclopedia of Type Strains, Phase IV (KMG-IV): sequencing the most valuable type-strain genomes for metagenomic binning, comparative biology and taxonomic classification.</title>
        <authorList>
            <person name="Goeker M."/>
        </authorList>
    </citation>
    <scope>NUCLEOTIDE SEQUENCE [LARGE SCALE GENOMIC DNA]</scope>
    <source>
        <strain evidence="1 2">SS015</strain>
    </source>
</reference>
<dbReference type="OrthoDB" id="5387635at2"/>
<dbReference type="RefSeq" id="WP_148896448.1">
    <property type="nucleotide sequence ID" value="NZ_VNIB01000010.1"/>
</dbReference>
<evidence type="ECO:0000313" key="1">
    <source>
        <dbReference type="EMBL" id="TYO97551.1"/>
    </source>
</evidence>
<dbReference type="EMBL" id="VNIB01000010">
    <property type="protein sequence ID" value="TYO97551.1"/>
    <property type="molecule type" value="Genomic_DNA"/>
</dbReference>
<proteinExistence type="predicted"/>
<organism evidence="1 2">
    <name type="scientific">Geothermobacter ehrlichii</name>
    <dbReference type="NCBI Taxonomy" id="213224"/>
    <lineage>
        <taxon>Bacteria</taxon>
        <taxon>Pseudomonadati</taxon>
        <taxon>Thermodesulfobacteriota</taxon>
        <taxon>Desulfuromonadia</taxon>
        <taxon>Desulfuromonadales</taxon>
        <taxon>Geothermobacteraceae</taxon>
        <taxon>Geothermobacter</taxon>
    </lineage>
</organism>
<protein>
    <submittedName>
        <fullName evidence="1">Uncharacterized protein</fullName>
    </submittedName>
</protein>